<comment type="caution">
    <text evidence="1">The sequence shown here is derived from an EMBL/GenBank/DDBJ whole genome shotgun (WGS) entry which is preliminary data.</text>
</comment>
<protein>
    <submittedName>
        <fullName evidence="1">Uncharacterized protein</fullName>
    </submittedName>
</protein>
<dbReference type="Proteomes" id="UP001589590">
    <property type="component" value="Unassembled WGS sequence"/>
</dbReference>
<proteinExistence type="predicted"/>
<keyword evidence="2" id="KW-1185">Reference proteome</keyword>
<name>A0ABV5H298_9FLAO</name>
<evidence type="ECO:0000313" key="1">
    <source>
        <dbReference type="EMBL" id="MFB9105913.1"/>
    </source>
</evidence>
<organism evidence="1 2">
    <name type="scientific">Algibacter miyuki</name>
    <dbReference type="NCBI Taxonomy" id="1306933"/>
    <lineage>
        <taxon>Bacteria</taxon>
        <taxon>Pseudomonadati</taxon>
        <taxon>Bacteroidota</taxon>
        <taxon>Flavobacteriia</taxon>
        <taxon>Flavobacteriales</taxon>
        <taxon>Flavobacteriaceae</taxon>
        <taxon>Algibacter</taxon>
    </lineage>
</organism>
<evidence type="ECO:0000313" key="2">
    <source>
        <dbReference type="Proteomes" id="UP001589590"/>
    </source>
</evidence>
<dbReference type="EMBL" id="JBHMFA010000009">
    <property type="protein sequence ID" value="MFB9105913.1"/>
    <property type="molecule type" value="Genomic_DNA"/>
</dbReference>
<reference evidence="1 2" key="1">
    <citation type="submission" date="2024-09" db="EMBL/GenBank/DDBJ databases">
        <authorList>
            <person name="Sun Q."/>
            <person name="Mori K."/>
        </authorList>
    </citation>
    <scope>NUCLEOTIDE SEQUENCE [LARGE SCALE GENOMIC DNA]</scope>
    <source>
        <strain evidence="1 2">CECT 8300</strain>
    </source>
</reference>
<dbReference type="RefSeq" id="WP_290272352.1">
    <property type="nucleotide sequence ID" value="NZ_JAUFQP010000013.1"/>
</dbReference>
<accession>A0ABV5H298</accession>
<sequence>MISIIDTEFYSQVLKEFNYSFGNIFIFDQFVVSEVKHGVNFTWDEHAKPVIADVFGFLGSTNGGKINFISNRINSYSVMASDWVKFYNNKYFLKSYSVVSDKSRFSNASIEKLFFKDDIKHFDDLSIAVNFIKTNTLAVA</sequence>
<gene>
    <name evidence="1" type="ORF">ACFFU1_13480</name>
</gene>